<sequence>MKNIPIMKPYFDDDEAKEVAAALASGWVAQGPRVAEFEKAVAAHEGAAFGIATSNCTTALHLCMIAMGFGTGDDVIVPSYTFVATPNAVEYTGATAVFTDVDLLTYNIDIEKTRSLIEKKYIRQGDIYRNRSTGNRLAGIVPVNEFGLCADIPAVNAIANDYHLRVIEDSACAFGAKIGNRHEGGFGNPSTLSFHPRKSISTGEGGMILTNDPDFADHVRKLRSHAASLSEIQRHHSKGYLLPEYNEIGFNYRMTDIQGAVGVAQMRKIDFITQKRAELAARYDRLLPNAVSFLKTPFVPQGYTHIYQTYACMIDLEKLGFGTIEEGNRFRNEWMDRLENHGIATRQGTHATHTLGYYRKKYGYQNMDLPNAYACDRLSIALPLYVELSDEDQDYVIENLAELSKNV</sequence>
<comment type="similarity">
    <text evidence="3">Belongs to the DegT/DnrJ/EryC1 family.</text>
</comment>
<dbReference type="PANTHER" id="PTHR30244:SF34">
    <property type="entry name" value="DTDP-4-AMINO-4,6-DIDEOXYGALACTOSE TRANSAMINASE"/>
    <property type="match status" value="1"/>
</dbReference>
<dbReference type="AlphaFoldDB" id="A0A0S7BVG1"/>
<dbReference type="RefSeq" id="WP_062279591.1">
    <property type="nucleotide sequence ID" value="NZ_DF968181.1"/>
</dbReference>
<dbReference type="Pfam" id="PF01041">
    <property type="entry name" value="DegT_DnrJ_EryC1"/>
    <property type="match status" value="1"/>
</dbReference>
<organism evidence="4">
    <name type="scientific">Flexilinea flocculi</name>
    <dbReference type="NCBI Taxonomy" id="1678840"/>
    <lineage>
        <taxon>Bacteria</taxon>
        <taxon>Bacillati</taxon>
        <taxon>Chloroflexota</taxon>
        <taxon>Anaerolineae</taxon>
        <taxon>Anaerolineales</taxon>
        <taxon>Anaerolineaceae</taxon>
        <taxon>Flexilinea</taxon>
    </lineage>
</organism>
<dbReference type="InterPro" id="IPR015421">
    <property type="entry name" value="PyrdxlP-dep_Trfase_major"/>
</dbReference>
<keyword evidence="2 3" id="KW-0663">Pyridoxal phosphate</keyword>
<feature type="modified residue" description="N6-(pyridoxal phosphate)lysine" evidence="2">
    <location>
        <position position="198"/>
    </location>
</feature>
<evidence type="ECO:0000313" key="5">
    <source>
        <dbReference type="Proteomes" id="UP000053370"/>
    </source>
</evidence>
<dbReference type="Proteomes" id="UP000053370">
    <property type="component" value="Unassembled WGS sequence"/>
</dbReference>
<dbReference type="SUPFAM" id="SSF53383">
    <property type="entry name" value="PLP-dependent transferases"/>
    <property type="match status" value="1"/>
</dbReference>
<proteinExistence type="inferred from homology"/>
<dbReference type="InterPro" id="IPR000653">
    <property type="entry name" value="DegT/StrS_aminotransferase"/>
</dbReference>
<dbReference type="STRING" id="1678840.ATC1_13340"/>
<protein>
    <submittedName>
        <fullName evidence="4">dTDP-4-amino-4,6-dideoxygalactose transaminase</fullName>
    </submittedName>
</protein>
<dbReference type="Gene3D" id="3.40.640.10">
    <property type="entry name" value="Type I PLP-dependent aspartate aminotransferase-like (Major domain)"/>
    <property type="match status" value="1"/>
</dbReference>
<dbReference type="Gene3D" id="3.90.1150.10">
    <property type="entry name" value="Aspartate Aminotransferase, domain 1"/>
    <property type="match status" value="1"/>
</dbReference>
<name>A0A0S7BVG1_9CHLR</name>
<dbReference type="GO" id="GO:0008483">
    <property type="term" value="F:transaminase activity"/>
    <property type="evidence" value="ECO:0007669"/>
    <property type="project" value="TreeGrafter"/>
</dbReference>
<reference evidence="4" key="1">
    <citation type="journal article" date="2015" name="Genome Announc.">
        <title>Draft Genome Sequence of Anaerolineae Strain TC1, a Novel Isolate from a Methanogenic Wastewater Treatment System.</title>
        <authorList>
            <person name="Matsuura N."/>
            <person name="Tourlousse D.M."/>
            <person name="Sun L."/>
            <person name="Toyonaga M."/>
            <person name="Kuroda K."/>
            <person name="Ohashi A."/>
            <person name="Cruz R."/>
            <person name="Yamaguchi T."/>
            <person name="Sekiguchi Y."/>
        </authorList>
    </citation>
    <scope>NUCLEOTIDE SEQUENCE [LARGE SCALE GENOMIC DNA]</scope>
    <source>
        <strain evidence="4">TC1</strain>
    </source>
</reference>
<dbReference type="InterPro" id="IPR015424">
    <property type="entry name" value="PyrdxlP-dep_Trfase"/>
</dbReference>
<dbReference type="PANTHER" id="PTHR30244">
    <property type="entry name" value="TRANSAMINASE"/>
    <property type="match status" value="1"/>
</dbReference>
<dbReference type="PATRIC" id="fig|1678840.3.peg.1602"/>
<evidence type="ECO:0000313" key="4">
    <source>
        <dbReference type="EMBL" id="GAP40367.1"/>
    </source>
</evidence>
<dbReference type="PIRSF" id="PIRSF000390">
    <property type="entry name" value="PLP_StrS"/>
    <property type="match status" value="1"/>
</dbReference>
<dbReference type="GO" id="GO:0030170">
    <property type="term" value="F:pyridoxal phosphate binding"/>
    <property type="evidence" value="ECO:0007669"/>
    <property type="project" value="TreeGrafter"/>
</dbReference>
<dbReference type="EMBL" id="DF968181">
    <property type="protein sequence ID" value="GAP40367.1"/>
    <property type="molecule type" value="Genomic_DNA"/>
</dbReference>
<dbReference type="InterPro" id="IPR015422">
    <property type="entry name" value="PyrdxlP-dep_Trfase_small"/>
</dbReference>
<evidence type="ECO:0000256" key="2">
    <source>
        <dbReference type="PIRSR" id="PIRSR000390-2"/>
    </source>
</evidence>
<dbReference type="CDD" id="cd00616">
    <property type="entry name" value="AHBA_syn"/>
    <property type="match status" value="1"/>
</dbReference>
<evidence type="ECO:0000256" key="3">
    <source>
        <dbReference type="RuleBase" id="RU004508"/>
    </source>
</evidence>
<dbReference type="GO" id="GO:0000271">
    <property type="term" value="P:polysaccharide biosynthetic process"/>
    <property type="evidence" value="ECO:0007669"/>
    <property type="project" value="TreeGrafter"/>
</dbReference>
<dbReference type="OrthoDB" id="9810913at2"/>
<accession>A0A0S7BVG1</accession>
<keyword evidence="5" id="KW-1185">Reference proteome</keyword>
<gene>
    <name evidence="4" type="ORF">ATC1_13340</name>
</gene>
<evidence type="ECO:0000256" key="1">
    <source>
        <dbReference type="PIRSR" id="PIRSR000390-1"/>
    </source>
</evidence>
<feature type="active site" description="Proton acceptor" evidence="1">
    <location>
        <position position="198"/>
    </location>
</feature>